<evidence type="ECO:0000256" key="2">
    <source>
        <dbReference type="ARBA" id="ARBA00018951"/>
    </source>
</evidence>
<reference evidence="3 4" key="1">
    <citation type="submission" date="2017-03" db="EMBL/GenBank/DDBJ databases">
        <title>Genome of the blue death feigning beetle - Asbolus verrucosus.</title>
        <authorList>
            <person name="Rider S.D."/>
        </authorList>
    </citation>
    <scope>NUCLEOTIDE SEQUENCE [LARGE SCALE GENOMIC DNA]</scope>
    <source>
        <strain evidence="3">Butters</strain>
        <tissue evidence="3">Head and leg muscle</tissue>
    </source>
</reference>
<comment type="similarity">
    <text evidence="1">Belongs to the TIP41 family.</text>
</comment>
<evidence type="ECO:0000313" key="4">
    <source>
        <dbReference type="Proteomes" id="UP000292052"/>
    </source>
</evidence>
<organism evidence="3 4">
    <name type="scientific">Asbolus verrucosus</name>
    <name type="common">Desert ironclad beetle</name>
    <dbReference type="NCBI Taxonomy" id="1661398"/>
    <lineage>
        <taxon>Eukaryota</taxon>
        <taxon>Metazoa</taxon>
        <taxon>Ecdysozoa</taxon>
        <taxon>Arthropoda</taxon>
        <taxon>Hexapoda</taxon>
        <taxon>Insecta</taxon>
        <taxon>Pterygota</taxon>
        <taxon>Neoptera</taxon>
        <taxon>Endopterygota</taxon>
        <taxon>Coleoptera</taxon>
        <taxon>Polyphaga</taxon>
        <taxon>Cucujiformia</taxon>
        <taxon>Tenebrionidae</taxon>
        <taxon>Pimeliinae</taxon>
        <taxon>Asbolus</taxon>
    </lineage>
</organism>
<accession>A0A482VIW8</accession>
<comment type="caution">
    <text evidence="3">The sequence shown here is derived from an EMBL/GenBank/DDBJ whole genome shotgun (WGS) entry which is preliminary data.</text>
</comment>
<evidence type="ECO:0000256" key="1">
    <source>
        <dbReference type="ARBA" id="ARBA00006658"/>
    </source>
</evidence>
<dbReference type="Proteomes" id="UP000292052">
    <property type="component" value="Unassembled WGS sequence"/>
</dbReference>
<keyword evidence="4" id="KW-1185">Reference proteome</keyword>
<dbReference type="EMBL" id="QDEB01098001">
    <property type="protein sequence ID" value="RZC32338.1"/>
    <property type="molecule type" value="Genomic_DNA"/>
</dbReference>
<proteinExistence type="inferred from homology"/>
<dbReference type="PANTHER" id="PTHR21021">
    <property type="entry name" value="GAF/PUTATIVE CYTOSKELETAL PROTEIN"/>
    <property type="match status" value="1"/>
</dbReference>
<gene>
    <name evidence="3" type="ORF">BDFB_003579</name>
</gene>
<dbReference type="Pfam" id="PF04176">
    <property type="entry name" value="TIP41"/>
    <property type="match status" value="1"/>
</dbReference>
<dbReference type="InterPro" id="IPR051330">
    <property type="entry name" value="Phosphatase_reg/MetRdx"/>
</dbReference>
<dbReference type="STRING" id="1661398.A0A482VIW8"/>
<dbReference type="AlphaFoldDB" id="A0A482VIW8"/>
<protein>
    <recommendedName>
        <fullName evidence="2">TIP41-like protein</fullName>
    </recommendedName>
</protein>
<sequence>VTMCAANQYKGEFDIQRLPVNSEEHLFNDWVIKYKKSHILHSICASVDKCNDPSQEPCLLCLYTRTLDIPHLPEMVFPNNILTLIHASGVQIEFNALDALKTVANGKLSIKVAYSEEWNETRSPEHLSQKIKPFDWTFSNDYKGTITGPVKITPTEERIDIEKLKEKEKILFYQELMLYEDELHDNGISSCTIKIRVMPSSFFILLRFFLRVDNVMLRVNDTRLYHDFTTNYILREFTNKECAFGDVQLPLNVFGNPNVLSPHMPIRTAIYEKLVFGHSDPPNEGIDGFIAKQSTSKVD</sequence>
<dbReference type="GO" id="GO:0031929">
    <property type="term" value="P:TOR signaling"/>
    <property type="evidence" value="ECO:0007669"/>
    <property type="project" value="TreeGrafter"/>
</dbReference>
<evidence type="ECO:0000313" key="3">
    <source>
        <dbReference type="EMBL" id="RZC32338.1"/>
    </source>
</evidence>
<feature type="non-terminal residue" evidence="3">
    <location>
        <position position="1"/>
    </location>
</feature>
<dbReference type="OrthoDB" id="10253878at2759"/>
<dbReference type="InterPro" id="IPR007303">
    <property type="entry name" value="TIP41-like"/>
</dbReference>
<dbReference type="PANTHER" id="PTHR21021:SF16">
    <property type="entry name" value="TIP41-LIKE PROTEIN"/>
    <property type="match status" value="1"/>
</dbReference>
<dbReference type="GO" id="GO:0005829">
    <property type="term" value="C:cytosol"/>
    <property type="evidence" value="ECO:0007669"/>
    <property type="project" value="TreeGrafter"/>
</dbReference>
<name>A0A482VIW8_ASBVE</name>